<evidence type="ECO:0000256" key="2">
    <source>
        <dbReference type="ARBA" id="ARBA00023163"/>
    </source>
</evidence>
<keyword evidence="2" id="KW-0804">Transcription</keyword>
<evidence type="ECO:0000256" key="4">
    <source>
        <dbReference type="SAM" id="Phobius"/>
    </source>
</evidence>
<protein>
    <submittedName>
        <fullName evidence="5">Uncharacterized protein</fullName>
    </submittedName>
</protein>
<accession>A0A0D3B7W3</accession>
<reference evidence="5" key="2">
    <citation type="submission" date="2015-03" db="UniProtKB">
        <authorList>
            <consortium name="EnsemblPlants"/>
        </authorList>
    </citation>
    <scope>IDENTIFICATION</scope>
</reference>
<keyword evidence="4" id="KW-1133">Transmembrane helix</keyword>
<name>A0A0D3B7W3_BRAOL</name>
<feature type="transmembrane region" description="Helical" evidence="4">
    <location>
        <begin position="31"/>
        <end position="50"/>
    </location>
</feature>
<dbReference type="Gramene" id="Bo3g044350.1">
    <property type="protein sequence ID" value="Bo3g044350.1"/>
    <property type="gene ID" value="Bo3g044350"/>
</dbReference>
<keyword evidence="1" id="KW-0805">Transcription regulation</keyword>
<dbReference type="HOGENOM" id="CLU_889515_0_0_1"/>
<dbReference type="STRING" id="109376.A0A0D3B7W3"/>
<comment type="caution">
    <text evidence="3">Lacks conserved residue(s) required for the propagation of feature annotation.</text>
</comment>
<comment type="similarity">
    <text evidence="3">Belongs to the GRAS family.</text>
</comment>
<dbReference type="EnsemblPlants" id="Bo3g044350.1">
    <property type="protein sequence ID" value="Bo3g044350.1"/>
    <property type="gene ID" value="Bo3g044350"/>
</dbReference>
<evidence type="ECO:0000313" key="6">
    <source>
        <dbReference type="Proteomes" id="UP000032141"/>
    </source>
</evidence>
<sequence length="313" mass="34688">MISSSDPLCSAKENKLRAVRDVTQDAMFWEAPTASGFLGLAISFTSMWFLHQTGPTTYILVVSFIKVPISLSGLVLFDVPLSLPNLFSIHFGKFICWCCLCQSQNVIIVFPSQSTTRCKISGPMVSPFTSLASGALTANPPFKGELKWVLTACAKVISENNLLTARWCMGVLRSMVSISGKPIQCLGGYMLEGFLARVAATGSIYKYLRSIEPESYDFVSYGEKGEAGLPNLDFNGRRPHVAEPDLSLSHALDKQDYPISLCYHLFIHYSDHKSGILESNRAFTQRASFLQNKIYSSNSQQLETRERLAKLLI</sequence>
<proteinExistence type="inferred from homology"/>
<evidence type="ECO:0000313" key="5">
    <source>
        <dbReference type="EnsemblPlants" id="Bo3g044350.1"/>
    </source>
</evidence>
<organism evidence="5 6">
    <name type="scientific">Brassica oleracea var. oleracea</name>
    <dbReference type="NCBI Taxonomy" id="109376"/>
    <lineage>
        <taxon>Eukaryota</taxon>
        <taxon>Viridiplantae</taxon>
        <taxon>Streptophyta</taxon>
        <taxon>Embryophyta</taxon>
        <taxon>Tracheophyta</taxon>
        <taxon>Spermatophyta</taxon>
        <taxon>Magnoliopsida</taxon>
        <taxon>eudicotyledons</taxon>
        <taxon>Gunneridae</taxon>
        <taxon>Pentapetalae</taxon>
        <taxon>rosids</taxon>
        <taxon>malvids</taxon>
        <taxon>Brassicales</taxon>
        <taxon>Brassicaceae</taxon>
        <taxon>Brassiceae</taxon>
        <taxon>Brassica</taxon>
    </lineage>
</organism>
<dbReference type="Proteomes" id="UP000032141">
    <property type="component" value="Chromosome C3"/>
</dbReference>
<reference evidence="5 6" key="1">
    <citation type="journal article" date="2014" name="Genome Biol.">
        <title>Transcriptome and methylome profiling reveals relics of genome dominance in the mesopolyploid Brassica oleracea.</title>
        <authorList>
            <person name="Parkin I.A."/>
            <person name="Koh C."/>
            <person name="Tang H."/>
            <person name="Robinson S.J."/>
            <person name="Kagale S."/>
            <person name="Clarke W.E."/>
            <person name="Town C.D."/>
            <person name="Nixon J."/>
            <person name="Krishnakumar V."/>
            <person name="Bidwell S.L."/>
            <person name="Denoeud F."/>
            <person name="Belcram H."/>
            <person name="Links M.G."/>
            <person name="Just J."/>
            <person name="Clarke C."/>
            <person name="Bender T."/>
            <person name="Huebert T."/>
            <person name="Mason A.S."/>
            <person name="Pires J.C."/>
            <person name="Barker G."/>
            <person name="Moore J."/>
            <person name="Walley P.G."/>
            <person name="Manoli S."/>
            <person name="Batley J."/>
            <person name="Edwards D."/>
            <person name="Nelson M.N."/>
            <person name="Wang X."/>
            <person name="Paterson A.H."/>
            <person name="King G."/>
            <person name="Bancroft I."/>
            <person name="Chalhoub B."/>
            <person name="Sharpe A.G."/>
        </authorList>
    </citation>
    <scope>NUCLEOTIDE SEQUENCE</scope>
    <source>
        <strain evidence="5 6">cv. TO1000</strain>
    </source>
</reference>
<keyword evidence="6" id="KW-1185">Reference proteome</keyword>
<dbReference type="AlphaFoldDB" id="A0A0D3B7W3"/>
<evidence type="ECO:0000256" key="1">
    <source>
        <dbReference type="ARBA" id="ARBA00023015"/>
    </source>
</evidence>
<dbReference type="InterPro" id="IPR005202">
    <property type="entry name" value="TF_GRAS"/>
</dbReference>
<keyword evidence="4" id="KW-0472">Membrane</keyword>
<keyword evidence="4" id="KW-0812">Transmembrane</keyword>
<dbReference type="PROSITE" id="PS50985">
    <property type="entry name" value="GRAS"/>
    <property type="match status" value="1"/>
</dbReference>
<dbReference type="Pfam" id="PF03514">
    <property type="entry name" value="GRAS"/>
    <property type="match status" value="1"/>
</dbReference>
<evidence type="ECO:0000256" key="3">
    <source>
        <dbReference type="PROSITE-ProRule" id="PRU01191"/>
    </source>
</evidence>
<feature type="transmembrane region" description="Helical" evidence="4">
    <location>
        <begin position="57"/>
        <end position="77"/>
    </location>
</feature>